<sequence>MAKRAYATLLGTNAYVTGAEVLRSSLLSAGSPYPLVIMYTPQVTQLVLDRLSKLDNIVLHPIIPITPTPTQMVSYAFDRFKEVWAKLHVFELDDYDMVVFLDADMLCLNNMDELFDMIGNEPTSLVASLACICNPHRLAHYPKWWCSENCSYSYIEKGLDASHCPKYFNSGMFVLHPSKATFARLENKMSGEEDLRRFFFPDQCFLNEVFPDFTIANYKYNALKTLRNAHSKLWNIKDVKNVHYILQKPWEVDRKDKSRSTEYDDLYQLWWNASTYATLLGTDTYMIGAEVLCSSLLAANSPYPLVIMYTPQVTQHVLNRLSELENIVLHRIAPLLPTPAQMVNYAFDRFKQVWAKLRVFELVDYDTVVFLDADMLCLNNMDELFDKIGNEPTSLVASLACICNPHRLEHYPKSWCPENCSYTYLENGLDASHCRKYFNSGMFVLHPNKETFARLEKLLHGEKDLTRFYFADQCFLNEAFPDFTIASYTYNALKTLRNAHSKLWDIKDVKNVHYILRKPWEVDQDDKARTCEYDDLYQLWWNAASNLPVNSAQQNN</sequence>
<protein>
    <submittedName>
        <fullName evidence="1">Uncharacterized protein</fullName>
    </submittedName>
</protein>
<dbReference type="Gene3D" id="3.90.550.10">
    <property type="entry name" value="Spore Coat Polysaccharide Biosynthesis Protein SpsA, Chain A"/>
    <property type="match status" value="2"/>
</dbReference>
<dbReference type="InterPro" id="IPR050587">
    <property type="entry name" value="GNT1/Glycosyltrans_8"/>
</dbReference>
<name>A0A1V9ZXQ7_9STRA</name>
<dbReference type="EMBL" id="JNBS01001077">
    <property type="protein sequence ID" value="OQS02796.1"/>
    <property type="molecule type" value="Genomic_DNA"/>
</dbReference>
<dbReference type="GO" id="GO:0016757">
    <property type="term" value="F:glycosyltransferase activity"/>
    <property type="evidence" value="ECO:0007669"/>
    <property type="project" value="InterPro"/>
</dbReference>
<gene>
    <name evidence="1" type="ORF">THRCLA_21326</name>
</gene>
<organism evidence="1 2">
    <name type="scientific">Thraustotheca clavata</name>
    <dbReference type="NCBI Taxonomy" id="74557"/>
    <lineage>
        <taxon>Eukaryota</taxon>
        <taxon>Sar</taxon>
        <taxon>Stramenopiles</taxon>
        <taxon>Oomycota</taxon>
        <taxon>Saprolegniomycetes</taxon>
        <taxon>Saprolegniales</taxon>
        <taxon>Achlyaceae</taxon>
        <taxon>Thraustotheca</taxon>
    </lineage>
</organism>
<dbReference type="AlphaFoldDB" id="A0A1V9ZXQ7"/>
<dbReference type="InterPro" id="IPR002495">
    <property type="entry name" value="Glyco_trans_8"/>
</dbReference>
<evidence type="ECO:0000313" key="2">
    <source>
        <dbReference type="Proteomes" id="UP000243217"/>
    </source>
</evidence>
<dbReference type="InterPro" id="IPR029044">
    <property type="entry name" value="Nucleotide-diphossugar_trans"/>
</dbReference>
<proteinExistence type="predicted"/>
<dbReference type="Pfam" id="PF01501">
    <property type="entry name" value="Glyco_transf_8"/>
    <property type="match status" value="2"/>
</dbReference>
<dbReference type="Proteomes" id="UP000243217">
    <property type="component" value="Unassembled WGS sequence"/>
</dbReference>
<reference evidence="1 2" key="1">
    <citation type="journal article" date="2014" name="Genome Biol. Evol.">
        <title>The secreted proteins of Achlya hypogyna and Thraustotheca clavata identify the ancestral oomycete secretome and reveal gene acquisitions by horizontal gene transfer.</title>
        <authorList>
            <person name="Misner I."/>
            <person name="Blouin N."/>
            <person name="Leonard G."/>
            <person name="Richards T.A."/>
            <person name="Lane C.E."/>
        </authorList>
    </citation>
    <scope>NUCLEOTIDE SEQUENCE [LARGE SCALE GENOMIC DNA]</scope>
    <source>
        <strain evidence="1 2">ATCC 34112</strain>
    </source>
</reference>
<dbReference type="STRING" id="74557.A0A1V9ZXQ7"/>
<evidence type="ECO:0000313" key="1">
    <source>
        <dbReference type="EMBL" id="OQS02796.1"/>
    </source>
</evidence>
<dbReference type="SUPFAM" id="SSF53448">
    <property type="entry name" value="Nucleotide-diphospho-sugar transferases"/>
    <property type="match status" value="2"/>
</dbReference>
<accession>A0A1V9ZXQ7</accession>
<keyword evidence="2" id="KW-1185">Reference proteome</keyword>
<dbReference type="CDD" id="cd02537">
    <property type="entry name" value="GT8_Glycogenin"/>
    <property type="match status" value="1"/>
</dbReference>
<dbReference type="OrthoDB" id="2014201at2759"/>
<dbReference type="PANTHER" id="PTHR11183">
    <property type="entry name" value="GLYCOGENIN SUBFAMILY MEMBER"/>
    <property type="match status" value="1"/>
</dbReference>
<comment type="caution">
    <text evidence="1">The sequence shown here is derived from an EMBL/GenBank/DDBJ whole genome shotgun (WGS) entry which is preliminary data.</text>
</comment>